<name>A0ABT6KVJ3_9MYCO</name>
<evidence type="ECO:0000256" key="7">
    <source>
        <dbReference type="SAM" id="Phobius"/>
    </source>
</evidence>
<evidence type="ECO:0000256" key="5">
    <source>
        <dbReference type="ARBA" id="ARBA00022989"/>
    </source>
</evidence>
<comment type="caution">
    <text evidence="10">The sequence shown here is derived from an EMBL/GenBank/DDBJ whole genome shotgun (WGS) entry which is preliminary data.</text>
</comment>
<dbReference type="Pfam" id="PF00664">
    <property type="entry name" value="ABC_membrane"/>
    <property type="match status" value="1"/>
</dbReference>
<protein>
    <submittedName>
        <fullName evidence="10">ATP-binding cassette subfamily C protein CydD</fullName>
    </submittedName>
</protein>
<dbReference type="InterPro" id="IPR039421">
    <property type="entry name" value="Type_1_exporter"/>
</dbReference>
<feature type="transmembrane region" description="Helical" evidence="7">
    <location>
        <begin position="188"/>
        <end position="209"/>
    </location>
</feature>
<dbReference type="SUPFAM" id="SSF52540">
    <property type="entry name" value="P-loop containing nucleoside triphosphate hydrolases"/>
    <property type="match status" value="1"/>
</dbReference>
<dbReference type="CDD" id="cd18584">
    <property type="entry name" value="ABC_6TM_AarD_CydD"/>
    <property type="match status" value="1"/>
</dbReference>
<evidence type="ECO:0000256" key="6">
    <source>
        <dbReference type="ARBA" id="ARBA00023136"/>
    </source>
</evidence>
<feature type="domain" description="ABC transporter" evidence="8">
    <location>
        <begin position="345"/>
        <end position="558"/>
    </location>
</feature>
<dbReference type="PANTHER" id="PTHR24221">
    <property type="entry name" value="ATP-BINDING CASSETTE SUB-FAMILY B"/>
    <property type="match status" value="1"/>
</dbReference>
<keyword evidence="2 7" id="KW-0812">Transmembrane</keyword>
<keyword evidence="5 7" id="KW-1133">Transmembrane helix</keyword>
<dbReference type="PANTHER" id="PTHR24221:SF590">
    <property type="entry name" value="COMPONENT LINKED WITH THE ASSEMBLY OF CYTOCHROME' TRANSPORT TRANSMEMBRANE ATP-BINDING PROTEIN ABC TRANSPORTER CYDD-RELATED"/>
    <property type="match status" value="1"/>
</dbReference>
<dbReference type="Gene3D" id="1.20.1560.10">
    <property type="entry name" value="ABC transporter type 1, transmembrane domain"/>
    <property type="match status" value="1"/>
</dbReference>
<dbReference type="Proteomes" id="UP001160130">
    <property type="component" value="Unassembled WGS sequence"/>
</dbReference>
<dbReference type="Gene3D" id="3.40.50.300">
    <property type="entry name" value="P-loop containing nucleotide triphosphate hydrolases"/>
    <property type="match status" value="1"/>
</dbReference>
<reference evidence="10 11" key="1">
    <citation type="submission" date="2023-04" db="EMBL/GenBank/DDBJ databases">
        <title>Forest soil microbial communities from Buena Vista Peninsula, Colon Province, Panama.</title>
        <authorList>
            <person name="Bouskill N."/>
        </authorList>
    </citation>
    <scope>NUCLEOTIDE SEQUENCE [LARGE SCALE GENOMIC DNA]</scope>
    <source>
        <strain evidence="10 11">AC80</strain>
    </source>
</reference>
<evidence type="ECO:0000313" key="10">
    <source>
        <dbReference type="EMBL" id="MDH6193895.1"/>
    </source>
</evidence>
<proteinExistence type="predicted"/>
<dbReference type="PROSITE" id="PS50929">
    <property type="entry name" value="ABC_TM1F"/>
    <property type="match status" value="1"/>
</dbReference>
<dbReference type="InterPro" id="IPR036640">
    <property type="entry name" value="ABC1_TM_sf"/>
</dbReference>
<dbReference type="InterPro" id="IPR003593">
    <property type="entry name" value="AAA+_ATPase"/>
</dbReference>
<dbReference type="Pfam" id="PF00005">
    <property type="entry name" value="ABC_tran"/>
    <property type="match status" value="1"/>
</dbReference>
<accession>A0ABT6KVJ3</accession>
<comment type="subcellular location">
    <subcellularLocation>
        <location evidence="1">Cell membrane</location>
        <topology evidence="1">Multi-pass membrane protein</topology>
    </subcellularLocation>
</comment>
<dbReference type="PROSITE" id="PS50893">
    <property type="entry name" value="ABC_TRANSPORTER_2"/>
    <property type="match status" value="1"/>
</dbReference>
<keyword evidence="3" id="KW-0547">Nucleotide-binding</keyword>
<evidence type="ECO:0000256" key="2">
    <source>
        <dbReference type="ARBA" id="ARBA00022692"/>
    </source>
</evidence>
<evidence type="ECO:0000256" key="1">
    <source>
        <dbReference type="ARBA" id="ARBA00004651"/>
    </source>
</evidence>
<keyword evidence="6 7" id="KW-0472">Membrane</keyword>
<dbReference type="EMBL" id="JARXVE010000001">
    <property type="protein sequence ID" value="MDH6193895.1"/>
    <property type="molecule type" value="Genomic_DNA"/>
</dbReference>
<gene>
    <name evidence="10" type="ORF">M2272_000516</name>
</gene>
<evidence type="ECO:0000259" key="8">
    <source>
        <dbReference type="PROSITE" id="PS50893"/>
    </source>
</evidence>
<dbReference type="GO" id="GO:0005524">
    <property type="term" value="F:ATP binding"/>
    <property type="evidence" value="ECO:0007669"/>
    <property type="project" value="UniProtKB-KW"/>
</dbReference>
<evidence type="ECO:0000256" key="3">
    <source>
        <dbReference type="ARBA" id="ARBA00022741"/>
    </source>
</evidence>
<organism evidence="10 11">
    <name type="scientific">Mycolicibacterium frederiksbergense</name>
    <dbReference type="NCBI Taxonomy" id="117567"/>
    <lineage>
        <taxon>Bacteria</taxon>
        <taxon>Bacillati</taxon>
        <taxon>Actinomycetota</taxon>
        <taxon>Actinomycetes</taxon>
        <taxon>Mycobacteriales</taxon>
        <taxon>Mycobacteriaceae</taxon>
        <taxon>Mycolicibacterium</taxon>
    </lineage>
</organism>
<feature type="transmembrane region" description="Helical" evidence="7">
    <location>
        <begin position="158"/>
        <end position="182"/>
    </location>
</feature>
<keyword evidence="11" id="KW-1185">Reference proteome</keyword>
<dbReference type="InterPro" id="IPR027417">
    <property type="entry name" value="P-loop_NTPase"/>
</dbReference>
<evidence type="ECO:0000313" key="11">
    <source>
        <dbReference type="Proteomes" id="UP001160130"/>
    </source>
</evidence>
<feature type="transmembrane region" description="Helical" evidence="7">
    <location>
        <begin position="266"/>
        <end position="287"/>
    </location>
</feature>
<sequence length="558" mass="57805">MGVPEADLRRSDTGTGRVVAAVGLNLWRALGIRGASGSTVTLRRHLIAAVACGVTISASTIAAAVVLAHLVAGIIVEPQPLNHYTGALIAVSALFILRAIAHWLQGRLSQHGATAVIGELSSQVLRSVTSAPPRQLAADRDAAAAVVTRGLDGLRPYFTGYLPAVVQAAILTPAAVAVMAWYDLQAAAIVLIALPLIPLFMVLIGLVTAERSAAALAAMTTMQARLLDLVAGIPTLRAVGRAAGSVQRITELTAAHRRSAMATLRIAFLSSLVLELLATLGVALVAVSVGLRLVFGDMTLTAGLTALLLAPEVFWPLRRVGAAFHAAQDGKTAAEQAFRLCETPVHASGHVRVPAIAPTIELAGLGAPIGPGRVTVLTGPNGAGKSTALQAILGLTGLPYGSVRVDGVEVGELDLAAWWRNIAWLPHRPVLIPGTVRENLELLGPIADLDRACRDAGFDDVLDDLPDGLQTRLGRTGVGLSLGQRQRLGLTRALGSPARLLLLDEPTAHLDAALEQRVLQAIVARAQAGATVVVVGHHDPVLAIGDQVITIGAAHVSP</sequence>
<dbReference type="SUPFAM" id="SSF90123">
    <property type="entry name" value="ABC transporter transmembrane region"/>
    <property type="match status" value="1"/>
</dbReference>
<evidence type="ECO:0000256" key="4">
    <source>
        <dbReference type="ARBA" id="ARBA00022840"/>
    </source>
</evidence>
<dbReference type="InterPro" id="IPR011527">
    <property type="entry name" value="ABC1_TM_dom"/>
</dbReference>
<feature type="transmembrane region" description="Helical" evidence="7">
    <location>
        <begin position="81"/>
        <end position="101"/>
    </location>
</feature>
<keyword evidence="4 10" id="KW-0067">ATP-binding</keyword>
<dbReference type="InterPro" id="IPR003439">
    <property type="entry name" value="ABC_transporter-like_ATP-bd"/>
</dbReference>
<dbReference type="InterPro" id="IPR014216">
    <property type="entry name" value="ABC_transptr_CydD"/>
</dbReference>
<feature type="domain" description="ABC transmembrane type-1" evidence="9">
    <location>
        <begin position="47"/>
        <end position="329"/>
    </location>
</feature>
<evidence type="ECO:0000259" key="9">
    <source>
        <dbReference type="PROSITE" id="PS50929"/>
    </source>
</evidence>
<dbReference type="NCBIfam" id="TIGR02857">
    <property type="entry name" value="CydD"/>
    <property type="match status" value="1"/>
</dbReference>
<dbReference type="SMART" id="SM00382">
    <property type="entry name" value="AAA"/>
    <property type="match status" value="1"/>
</dbReference>
<feature type="transmembrane region" description="Helical" evidence="7">
    <location>
        <begin position="46"/>
        <end position="75"/>
    </location>
</feature>